<dbReference type="EMBL" id="JBHUIM010000002">
    <property type="protein sequence ID" value="MFD2247975.1"/>
    <property type="molecule type" value="Genomic_DNA"/>
</dbReference>
<dbReference type="Pfam" id="PF18962">
    <property type="entry name" value="Por_Secre_tail"/>
    <property type="match status" value="1"/>
</dbReference>
<keyword evidence="3" id="KW-1185">Reference proteome</keyword>
<proteinExistence type="predicted"/>
<organism evidence="2 3">
    <name type="scientific">Pontibacter ruber</name>
    <dbReference type="NCBI Taxonomy" id="1343895"/>
    <lineage>
        <taxon>Bacteria</taxon>
        <taxon>Pseudomonadati</taxon>
        <taxon>Bacteroidota</taxon>
        <taxon>Cytophagia</taxon>
        <taxon>Cytophagales</taxon>
        <taxon>Hymenobacteraceae</taxon>
        <taxon>Pontibacter</taxon>
    </lineage>
</organism>
<accession>A0ABW5D3W7</accession>
<reference evidence="3" key="1">
    <citation type="journal article" date="2019" name="Int. J. Syst. Evol. Microbiol.">
        <title>The Global Catalogue of Microorganisms (GCM) 10K type strain sequencing project: providing services to taxonomists for standard genome sequencing and annotation.</title>
        <authorList>
            <consortium name="The Broad Institute Genomics Platform"/>
            <consortium name="The Broad Institute Genome Sequencing Center for Infectious Disease"/>
            <person name="Wu L."/>
            <person name="Ma J."/>
        </authorList>
    </citation>
    <scope>NUCLEOTIDE SEQUENCE [LARGE SCALE GENOMIC DNA]</scope>
    <source>
        <strain evidence="3">CGMCC 4.1782</strain>
    </source>
</reference>
<name>A0ABW5D3W7_9BACT</name>
<feature type="domain" description="Secretion system C-terminal sorting" evidence="1">
    <location>
        <begin position="395"/>
        <end position="472"/>
    </location>
</feature>
<sequence>MAKISTSLILLILILPLKLSAQFSSLTNLKQEATTINTGDRPQSKVWSYDCYHWAVFSNATGTHLWRLDDDSWTKMLTISDQTDSKADCKVVDNVVHVFLYQGITSRLVSLEYDSAAYNYKYWTNRTSAVTITLDNEVETATIDIDGNGRMWLASDGVDDINVRWSDSPYKEWSEPILLAKGIHADDISAVVALPGKVGVIWSNQNIRRFGFKLHNDGDDPATWSEDEIPASQSALDIGKGMANDHINMAVAKDGTLYCAIKTEYRKEYERLPYPLVSLIVRRPSGTWDNLYEVNNRGTRPIVLLNEDLGKLRVVYTSADAGGKIVYRETSTNNISFGEQYTLIEGFYNNPTSMKSNPGSEVVILASDDKYVAGVLASDNPSPSDACNISDTFTVYPNPFASTTTLHFLFRKATDYTIDLYDSKGSFIATIGKGRAEARRENTLELNGEFLSRGLYMIRLQAESESKSLKLIYNK</sequence>
<comment type="caution">
    <text evidence="2">The sequence shown here is derived from an EMBL/GenBank/DDBJ whole genome shotgun (WGS) entry which is preliminary data.</text>
</comment>
<dbReference type="NCBIfam" id="TIGR04183">
    <property type="entry name" value="Por_Secre_tail"/>
    <property type="match status" value="1"/>
</dbReference>
<dbReference type="InterPro" id="IPR026444">
    <property type="entry name" value="Secre_tail"/>
</dbReference>
<evidence type="ECO:0000313" key="2">
    <source>
        <dbReference type="EMBL" id="MFD2247975.1"/>
    </source>
</evidence>
<protein>
    <submittedName>
        <fullName evidence="2">T9SS type A sorting domain-containing protein</fullName>
    </submittedName>
</protein>
<evidence type="ECO:0000313" key="3">
    <source>
        <dbReference type="Proteomes" id="UP001597374"/>
    </source>
</evidence>
<dbReference type="RefSeq" id="WP_250431274.1">
    <property type="nucleotide sequence ID" value="NZ_JALPRR010000003.1"/>
</dbReference>
<gene>
    <name evidence="2" type="ORF">ACFSKP_17030</name>
</gene>
<evidence type="ECO:0000259" key="1">
    <source>
        <dbReference type="Pfam" id="PF18962"/>
    </source>
</evidence>
<dbReference type="Proteomes" id="UP001597374">
    <property type="component" value="Unassembled WGS sequence"/>
</dbReference>